<protein>
    <recommendedName>
        <fullName evidence="7">Knottins-like domain-containing protein</fullName>
    </recommendedName>
</protein>
<dbReference type="GO" id="GO:0006952">
    <property type="term" value="P:defense response"/>
    <property type="evidence" value="ECO:0007669"/>
    <property type="project" value="InterPro"/>
</dbReference>
<evidence type="ECO:0000256" key="6">
    <source>
        <dbReference type="SAM" id="SignalP"/>
    </source>
</evidence>
<dbReference type="SMART" id="SM00505">
    <property type="entry name" value="Knot1"/>
    <property type="match status" value="1"/>
</dbReference>
<dbReference type="Gene3D" id="3.30.30.10">
    <property type="entry name" value="Knottin, scorpion toxin-like"/>
    <property type="match status" value="1"/>
</dbReference>
<dbReference type="PANTHER" id="PTHR33147">
    <property type="entry name" value="DEFENSIN-LIKE PROTEIN 1"/>
    <property type="match status" value="1"/>
</dbReference>
<evidence type="ECO:0000256" key="4">
    <source>
        <dbReference type="ARBA" id="ARBA00023157"/>
    </source>
</evidence>
<dbReference type="AlphaFoldDB" id="A0AAV6WA35"/>
<feature type="chain" id="PRO_5043753512" description="Knottins-like domain-containing protein" evidence="6">
    <location>
        <begin position="19"/>
        <end position="160"/>
    </location>
</feature>
<dbReference type="GO" id="GO:0005576">
    <property type="term" value="C:extracellular region"/>
    <property type="evidence" value="ECO:0007669"/>
    <property type="project" value="UniProtKB-SubCell"/>
</dbReference>
<feature type="region of interest" description="Disordered" evidence="5">
    <location>
        <begin position="78"/>
        <end position="160"/>
    </location>
</feature>
<dbReference type="InterPro" id="IPR008176">
    <property type="entry name" value="Defensin_plant"/>
</dbReference>
<evidence type="ECO:0000313" key="9">
    <source>
        <dbReference type="Proteomes" id="UP000826271"/>
    </source>
</evidence>
<feature type="compositionally biased region" description="Pro residues" evidence="5">
    <location>
        <begin position="92"/>
        <end position="105"/>
    </location>
</feature>
<evidence type="ECO:0000256" key="1">
    <source>
        <dbReference type="ARBA" id="ARBA00004613"/>
    </source>
</evidence>
<dbReference type="Proteomes" id="UP000826271">
    <property type="component" value="Unassembled WGS sequence"/>
</dbReference>
<keyword evidence="4" id="KW-1015">Disulfide bond</keyword>
<organism evidence="8 9">
    <name type="scientific">Buddleja alternifolia</name>
    <dbReference type="NCBI Taxonomy" id="168488"/>
    <lineage>
        <taxon>Eukaryota</taxon>
        <taxon>Viridiplantae</taxon>
        <taxon>Streptophyta</taxon>
        <taxon>Embryophyta</taxon>
        <taxon>Tracheophyta</taxon>
        <taxon>Spermatophyta</taxon>
        <taxon>Magnoliopsida</taxon>
        <taxon>eudicotyledons</taxon>
        <taxon>Gunneridae</taxon>
        <taxon>Pentapetalae</taxon>
        <taxon>asterids</taxon>
        <taxon>lamiids</taxon>
        <taxon>Lamiales</taxon>
        <taxon>Scrophulariaceae</taxon>
        <taxon>Buddlejeae</taxon>
        <taxon>Buddleja</taxon>
    </lineage>
</organism>
<feature type="signal peptide" evidence="6">
    <location>
        <begin position="1"/>
        <end position="18"/>
    </location>
</feature>
<evidence type="ECO:0000259" key="7">
    <source>
        <dbReference type="SMART" id="SM00505"/>
    </source>
</evidence>
<comment type="subcellular location">
    <subcellularLocation>
        <location evidence="1">Secreted</location>
    </subcellularLocation>
</comment>
<sequence length="160" mass="16345">MLIKKLELICFFFFFINAEEKMTMPGQAAICESRSRIFTGLCVNNQNCGTICEKEGFLNGHCKLWRCICIKDCNAGGRNPGQGPPGGGEGPPEGPPESEGPPAEGPPEGEGPPAEGPPEGEGPPAEGPPEGEGPPAEGPPDGEGPPGEGPPGGEGGETLL</sequence>
<dbReference type="InterPro" id="IPR003614">
    <property type="entry name" value="Knottins"/>
</dbReference>
<feature type="domain" description="Knottins-like" evidence="7">
    <location>
        <begin position="30"/>
        <end position="73"/>
    </location>
</feature>
<dbReference type="InterPro" id="IPR036574">
    <property type="entry name" value="Scorpion_toxin-like_sf"/>
</dbReference>
<evidence type="ECO:0000256" key="3">
    <source>
        <dbReference type="ARBA" id="ARBA00022729"/>
    </source>
</evidence>
<keyword evidence="9" id="KW-1185">Reference proteome</keyword>
<keyword evidence="3 6" id="KW-0732">Signal</keyword>
<dbReference type="SUPFAM" id="SSF57095">
    <property type="entry name" value="Scorpion toxin-like"/>
    <property type="match status" value="1"/>
</dbReference>
<feature type="compositionally biased region" description="Gly residues" evidence="5">
    <location>
        <begin position="144"/>
        <end position="160"/>
    </location>
</feature>
<evidence type="ECO:0000313" key="8">
    <source>
        <dbReference type="EMBL" id="KAG8365317.1"/>
    </source>
</evidence>
<dbReference type="Pfam" id="PF00304">
    <property type="entry name" value="Gamma-thionin"/>
    <property type="match status" value="1"/>
</dbReference>
<dbReference type="PROSITE" id="PS00940">
    <property type="entry name" value="GAMMA_THIONIN"/>
    <property type="match status" value="1"/>
</dbReference>
<comment type="caution">
    <text evidence="8">The sequence shown here is derived from an EMBL/GenBank/DDBJ whole genome shotgun (WGS) entry which is preliminary data.</text>
</comment>
<keyword evidence="2" id="KW-0964">Secreted</keyword>
<name>A0AAV6WA35_9LAMI</name>
<reference evidence="8" key="1">
    <citation type="submission" date="2019-10" db="EMBL/GenBank/DDBJ databases">
        <authorList>
            <person name="Zhang R."/>
            <person name="Pan Y."/>
            <person name="Wang J."/>
            <person name="Ma R."/>
            <person name="Yu S."/>
        </authorList>
    </citation>
    <scope>NUCLEOTIDE SEQUENCE</scope>
    <source>
        <strain evidence="8">LA-IB0</strain>
        <tissue evidence="8">Leaf</tissue>
    </source>
</reference>
<evidence type="ECO:0000256" key="5">
    <source>
        <dbReference type="SAM" id="MobiDB-lite"/>
    </source>
</evidence>
<gene>
    <name evidence="8" type="ORF">BUALT_Bualt18G0092100</name>
</gene>
<proteinExistence type="predicted"/>
<evidence type="ECO:0000256" key="2">
    <source>
        <dbReference type="ARBA" id="ARBA00022525"/>
    </source>
</evidence>
<feature type="compositionally biased region" description="Gly residues" evidence="5">
    <location>
        <begin position="78"/>
        <end position="91"/>
    </location>
</feature>
<dbReference type="PANTHER" id="PTHR33147:SF26">
    <property type="entry name" value="DEFENSIN-LIKE PROTEIN 7-RELATED"/>
    <property type="match status" value="1"/>
</dbReference>
<dbReference type="EMBL" id="WHWC01000018">
    <property type="protein sequence ID" value="KAG8365317.1"/>
    <property type="molecule type" value="Genomic_DNA"/>
</dbReference>
<accession>A0AAV6WA35</accession>